<dbReference type="STRING" id="340099.Teth39_0843"/>
<keyword evidence="2" id="KW-1185">Reference proteome</keyword>
<organism evidence="1 2">
    <name type="scientific">Thermoanaerobacter pseudethanolicus (strain ATCC 33223 / 39E)</name>
    <name type="common">Clostridium thermohydrosulfuricum</name>
    <dbReference type="NCBI Taxonomy" id="340099"/>
    <lineage>
        <taxon>Bacteria</taxon>
        <taxon>Bacillati</taxon>
        <taxon>Bacillota</taxon>
        <taxon>Clostridia</taxon>
        <taxon>Thermoanaerobacterales</taxon>
        <taxon>Thermoanaerobacteraceae</taxon>
        <taxon>Thermoanaerobacter</taxon>
    </lineage>
</organism>
<proteinExistence type="predicted"/>
<dbReference type="AlphaFoldDB" id="B0K8N7"/>
<reference evidence="2" key="1">
    <citation type="submission" date="2008-01" db="EMBL/GenBank/DDBJ databases">
        <title>Complete sequence of Thermoanaerobacter pseudethanolicus 39E.</title>
        <authorList>
            <person name="Copeland A."/>
            <person name="Lucas S."/>
            <person name="Lapidus A."/>
            <person name="Barry K."/>
            <person name="Glavina del Rio T."/>
            <person name="Dalin E."/>
            <person name="Tice H."/>
            <person name="Pitluck S."/>
            <person name="Bruce D."/>
            <person name="Goodwin L."/>
            <person name="Saunders E."/>
            <person name="Brettin T."/>
            <person name="Detter J.C."/>
            <person name="Han C."/>
            <person name="Schmutz J."/>
            <person name="Larimer F."/>
            <person name="Land M."/>
            <person name="Hauser L."/>
            <person name="Kyrpides N."/>
            <person name="Lykidis A."/>
            <person name="Hemme C."/>
            <person name="Fields M.W."/>
            <person name="He Z."/>
            <person name="Zhou J."/>
            <person name="Richardson P."/>
        </authorList>
    </citation>
    <scope>NUCLEOTIDE SEQUENCE [LARGE SCALE GENOMIC DNA]</scope>
    <source>
        <strain evidence="2">ATCC 33223 / DSM 2355 / 39E</strain>
    </source>
</reference>
<evidence type="ECO:0000313" key="1">
    <source>
        <dbReference type="EMBL" id="ABY94500.1"/>
    </source>
</evidence>
<accession>B0K8N7</accession>
<dbReference type="Proteomes" id="UP000002156">
    <property type="component" value="Chromosome"/>
</dbReference>
<sequence>MRILGFATFIHVDENGRPAPHNVTLPEPENEEERMLRERAKQII</sequence>
<dbReference type="EMBL" id="CP000924">
    <property type="protein sequence ID" value="ABY94500.1"/>
    <property type="molecule type" value="Genomic_DNA"/>
</dbReference>
<dbReference type="KEGG" id="tpd:Teth39_0843"/>
<evidence type="ECO:0000313" key="2">
    <source>
        <dbReference type="Proteomes" id="UP000002156"/>
    </source>
</evidence>
<gene>
    <name evidence="1" type="ordered locus">Teth39_0843</name>
</gene>
<dbReference type="HOGENOM" id="CLU_3223223_0_0_9"/>
<dbReference type="eggNOG" id="COG1607">
    <property type="taxonomic scope" value="Bacteria"/>
</dbReference>
<protein>
    <submittedName>
        <fullName evidence="1">Uncharacterized protein</fullName>
    </submittedName>
</protein>
<name>B0K8N7_THEP3</name>